<dbReference type="InterPro" id="IPR015919">
    <property type="entry name" value="Cadherin-like_sf"/>
</dbReference>
<dbReference type="PROSITE" id="PS50268">
    <property type="entry name" value="CADHERIN_2"/>
    <property type="match status" value="1"/>
</dbReference>
<dbReference type="GO" id="GO:0007156">
    <property type="term" value="P:homophilic cell adhesion via plasma membrane adhesion molecules"/>
    <property type="evidence" value="ECO:0007669"/>
    <property type="project" value="InterPro"/>
</dbReference>
<dbReference type="Proteomes" id="UP000075902">
    <property type="component" value="Unassembled WGS sequence"/>
</dbReference>
<evidence type="ECO:0000256" key="2">
    <source>
        <dbReference type="SAM" id="MobiDB-lite"/>
    </source>
</evidence>
<sequence length="159" mass="17387">MPKRRARQTSPNGVEHLDENCHNKNISLIGSGGVLRHGASESLVPCHCNLPPVFTQDMNNLALSEQTPVGAVVYKLEGYDPEGGNVSFGLIGSDNFIADPISGDVQVIKELDRELHEKIRSWRRSEEATVCGDGWGNGSKHRTYATTGPDDVSFNTERL</sequence>
<dbReference type="Gene3D" id="2.60.40.60">
    <property type="entry name" value="Cadherins"/>
    <property type="match status" value="1"/>
</dbReference>
<accession>A0A182THX5</accession>
<evidence type="ECO:0000313" key="4">
    <source>
        <dbReference type="EnsemblMetazoa" id="AMEC002610-PA"/>
    </source>
</evidence>
<evidence type="ECO:0000313" key="5">
    <source>
        <dbReference type="Proteomes" id="UP000075902"/>
    </source>
</evidence>
<feature type="region of interest" description="Disordered" evidence="2">
    <location>
        <begin position="139"/>
        <end position="159"/>
    </location>
</feature>
<reference evidence="4" key="2">
    <citation type="submission" date="2020-05" db="UniProtKB">
        <authorList>
            <consortium name="EnsemblMetazoa"/>
        </authorList>
    </citation>
    <scope>IDENTIFICATION</scope>
    <source>
        <strain evidence="4">CM1001059</strain>
    </source>
</reference>
<proteinExistence type="predicted"/>
<dbReference type="STRING" id="34690.A0A182THX5"/>
<dbReference type="GO" id="GO:0005509">
    <property type="term" value="F:calcium ion binding"/>
    <property type="evidence" value="ECO:0007669"/>
    <property type="project" value="UniProtKB-UniRule"/>
</dbReference>
<keyword evidence="1" id="KW-0106">Calcium</keyword>
<name>A0A182THX5_9DIPT</name>
<protein>
    <recommendedName>
        <fullName evidence="3">Cadherin domain-containing protein</fullName>
    </recommendedName>
</protein>
<reference evidence="5" key="1">
    <citation type="submission" date="2014-01" db="EMBL/GenBank/DDBJ databases">
        <title>The Genome Sequence of Anopheles melas CM1001059_A (V2).</title>
        <authorList>
            <consortium name="The Broad Institute Genomics Platform"/>
            <person name="Neafsey D.E."/>
            <person name="Besansky N."/>
            <person name="Howell P."/>
            <person name="Walton C."/>
            <person name="Young S.K."/>
            <person name="Zeng Q."/>
            <person name="Gargeya S."/>
            <person name="Fitzgerald M."/>
            <person name="Haas B."/>
            <person name="Abouelleil A."/>
            <person name="Allen A.W."/>
            <person name="Alvarado L."/>
            <person name="Arachchi H.M."/>
            <person name="Berlin A.M."/>
            <person name="Chapman S.B."/>
            <person name="Gainer-Dewar J."/>
            <person name="Goldberg J."/>
            <person name="Griggs A."/>
            <person name="Gujja S."/>
            <person name="Hansen M."/>
            <person name="Howarth C."/>
            <person name="Imamovic A."/>
            <person name="Ireland A."/>
            <person name="Larimer J."/>
            <person name="McCowan C."/>
            <person name="Murphy C."/>
            <person name="Pearson M."/>
            <person name="Poon T.W."/>
            <person name="Priest M."/>
            <person name="Roberts A."/>
            <person name="Saif S."/>
            <person name="Shea T."/>
            <person name="Sisk P."/>
            <person name="Sykes S."/>
            <person name="Wortman J."/>
            <person name="Nusbaum C."/>
            <person name="Birren B."/>
        </authorList>
    </citation>
    <scope>NUCLEOTIDE SEQUENCE [LARGE SCALE GENOMIC DNA]</scope>
    <source>
        <strain evidence="5">CM1001059</strain>
    </source>
</reference>
<evidence type="ECO:0000256" key="1">
    <source>
        <dbReference type="PROSITE-ProRule" id="PRU00043"/>
    </source>
</evidence>
<dbReference type="SUPFAM" id="SSF49313">
    <property type="entry name" value="Cadherin-like"/>
    <property type="match status" value="1"/>
</dbReference>
<dbReference type="GO" id="GO:0016020">
    <property type="term" value="C:membrane"/>
    <property type="evidence" value="ECO:0007669"/>
    <property type="project" value="InterPro"/>
</dbReference>
<feature type="domain" description="Cadherin" evidence="3">
    <location>
        <begin position="55"/>
        <end position="118"/>
    </location>
</feature>
<dbReference type="InterPro" id="IPR002126">
    <property type="entry name" value="Cadherin-like_dom"/>
</dbReference>
<dbReference type="VEuPathDB" id="VectorBase:AMEC002610"/>
<dbReference type="EnsemblMetazoa" id="AMEC002610-RA">
    <property type="protein sequence ID" value="AMEC002610-PA"/>
    <property type="gene ID" value="AMEC002610"/>
</dbReference>
<evidence type="ECO:0000259" key="3">
    <source>
        <dbReference type="PROSITE" id="PS50268"/>
    </source>
</evidence>
<organism evidence="4 5">
    <name type="scientific">Anopheles melas</name>
    <dbReference type="NCBI Taxonomy" id="34690"/>
    <lineage>
        <taxon>Eukaryota</taxon>
        <taxon>Metazoa</taxon>
        <taxon>Ecdysozoa</taxon>
        <taxon>Arthropoda</taxon>
        <taxon>Hexapoda</taxon>
        <taxon>Insecta</taxon>
        <taxon>Pterygota</taxon>
        <taxon>Neoptera</taxon>
        <taxon>Endopterygota</taxon>
        <taxon>Diptera</taxon>
        <taxon>Nematocera</taxon>
        <taxon>Culicoidea</taxon>
        <taxon>Culicidae</taxon>
        <taxon>Anophelinae</taxon>
        <taxon>Anopheles</taxon>
    </lineage>
</organism>
<dbReference type="AlphaFoldDB" id="A0A182THX5"/>
<keyword evidence="5" id="KW-1185">Reference proteome</keyword>